<protein>
    <recommendedName>
        <fullName evidence="9">DNA primase large subunit</fullName>
    </recommendedName>
</protein>
<dbReference type="STRING" id="71717.A0A4Y7TCL6"/>
<gene>
    <name evidence="12" type="ORF">FA13DRAFT_1732743</name>
</gene>
<dbReference type="AlphaFoldDB" id="A0A4Y7TCL6"/>
<comment type="similarity">
    <text evidence="1 9">Belongs to the eukaryotic-type primase large subunit family.</text>
</comment>
<evidence type="ECO:0000313" key="12">
    <source>
        <dbReference type="EMBL" id="TEB31289.1"/>
    </source>
</evidence>
<evidence type="ECO:0000256" key="4">
    <source>
        <dbReference type="ARBA" id="ARBA00022705"/>
    </source>
</evidence>
<dbReference type="EMBL" id="QPFP01000019">
    <property type="protein sequence ID" value="TEB31289.1"/>
    <property type="molecule type" value="Genomic_DNA"/>
</dbReference>
<dbReference type="Pfam" id="PF04104">
    <property type="entry name" value="DNA_primase_lrg"/>
    <property type="match status" value="1"/>
</dbReference>
<dbReference type="InterPro" id="IPR016558">
    <property type="entry name" value="DNA_primase_lsu_euk"/>
</dbReference>
<dbReference type="InterPro" id="IPR007238">
    <property type="entry name" value="DNA_primase_lsu_euk/arc"/>
</dbReference>
<organism evidence="12 13">
    <name type="scientific">Coprinellus micaceus</name>
    <name type="common">Glistening ink-cap mushroom</name>
    <name type="synonym">Coprinus micaceus</name>
    <dbReference type="NCBI Taxonomy" id="71717"/>
    <lineage>
        <taxon>Eukaryota</taxon>
        <taxon>Fungi</taxon>
        <taxon>Dikarya</taxon>
        <taxon>Basidiomycota</taxon>
        <taxon>Agaricomycotina</taxon>
        <taxon>Agaricomycetes</taxon>
        <taxon>Agaricomycetidae</taxon>
        <taxon>Agaricales</taxon>
        <taxon>Agaricineae</taxon>
        <taxon>Psathyrellaceae</taxon>
        <taxon>Coprinellus</taxon>
    </lineage>
</organism>
<feature type="binding site" evidence="10">
    <location>
        <position position="396"/>
    </location>
    <ligand>
        <name>[4Fe-4S] cluster</name>
        <dbReference type="ChEBI" id="CHEBI:49883"/>
    </ligand>
</feature>
<dbReference type="GO" id="GO:0005658">
    <property type="term" value="C:alpha DNA polymerase:primase complex"/>
    <property type="evidence" value="ECO:0007669"/>
    <property type="project" value="TreeGrafter"/>
</dbReference>
<name>A0A4Y7TCL6_COPMI</name>
<keyword evidence="5 9" id="KW-0479">Metal-binding</keyword>
<dbReference type="Gene3D" id="1.20.930.80">
    <property type="match status" value="1"/>
</dbReference>
<evidence type="ECO:0000256" key="7">
    <source>
        <dbReference type="ARBA" id="ARBA00023014"/>
    </source>
</evidence>
<keyword evidence="4 9" id="KW-0235">DNA replication</keyword>
<keyword evidence="7 9" id="KW-0411">Iron-sulfur</keyword>
<dbReference type="Proteomes" id="UP000298030">
    <property type="component" value="Unassembled WGS sequence"/>
</dbReference>
<evidence type="ECO:0000256" key="2">
    <source>
        <dbReference type="ARBA" id="ARBA00022485"/>
    </source>
</evidence>
<dbReference type="PIRSF" id="PIRSF009449">
    <property type="entry name" value="DNA_primase_large_subunit"/>
    <property type="match status" value="1"/>
</dbReference>
<dbReference type="GO" id="GO:0006269">
    <property type="term" value="P:DNA replication, synthesis of primer"/>
    <property type="evidence" value="ECO:0007669"/>
    <property type="project" value="UniProtKB-KW"/>
</dbReference>
<comment type="function">
    <text evidence="9">DNA primase is the polymerase that synthesizes small RNA primers for the Okazaki fragments made during discontinuous DNA replication.</text>
</comment>
<feature type="binding site" evidence="10">
    <location>
        <position position="383"/>
    </location>
    <ligand>
        <name>[4Fe-4S] cluster</name>
        <dbReference type="ChEBI" id="CHEBI:49883"/>
    </ligand>
</feature>
<feature type="binding site" evidence="10">
    <location>
        <position position="440"/>
    </location>
    <ligand>
        <name>[4Fe-4S] cluster</name>
        <dbReference type="ChEBI" id="CHEBI:49883"/>
    </ligand>
</feature>
<accession>A0A4Y7TCL6</accession>
<keyword evidence="2 9" id="KW-0004">4Fe-4S</keyword>
<keyword evidence="13" id="KW-1185">Reference proteome</keyword>
<evidence type="ECO:0000313" key="13">
    <source>
        <dbReference type="Proteomes" id="UP000298030"/>
    </source>
</evidence>
<dbReference type="Pfam" id="PF26466">
    <property type="entry name" value="DNA_primase_lrg_N"/>
    <property type="match status" value="1"/>
</dbReference>
<dbReference type="CDD" id="cd07322">
    <property type="entry name" value="PriL_PriS_Eukaryotic"/>
    <property type="match status" value="1"/>
</dbReference>
<keyword evidence="3 9" id="KW-0639">Primosome</keyword>
<evidence type="ECO:0000256" key="1">
    <source>
        <dbReference type="ARBA" id="ARBA00010564"/>
    </source>
</evidence>
<evidence type="ECO:0000259" key="11">
    <source>
        <dbReference type="Pfam" id="PF04104"/>
    </source>
</evidence>
<dbReference type="GO" id="GO:0051539">
    <property type="term" value="F:4 iron, 4 sulfur cluster binding"/>
    <property type="evidence" value="ECO:0007669"/>
    <property type="project" value="UniProtKB-UniRule"/>
</dbReference>
<feature type="binding site" evidence="10">
    <location>
        <position position="305"/>
    </location>
    <ligand>
        <name>[4Fe-4S] cluster</name>
        <dbReference type="ChEBI" id="CHEBI:49883"/>
    </ligand>
</feature>
<dbReference type="PANTHER" id="PTHR10537">
    <property type="entry name" value="DNA PRIMASE LARGE SUBUNIT"/>
    <property type="match status" value="1"/>
</dbReference>
<keyword evidence="6 9" id="KW-0408">Iron</keyword>
<proteinExistence type="inferred from homology"/>
<sequence>MFKSTERKPFQQQDTAIYQASTSSHLQYPHRLNFYDKPPLFDVTIEEFETCALERLRVLAEIESSAARNRTWEESKTAIRAQAEKHLVLKQNSAKYDDLDGQRRKDHLSHFVLRLAFCRSEDLRRRFVKAESTLFKVRYEDDILTDREAFLNSRNFNTIPVLPDEKKKYESQLYSLYYGKNETERKAAFEREKYFKVKWTRVPDLVEKRRVFLNRGWAYVPSQEQSSIIFGEYENQLEKALELTARLLPRLDEDTRLIPILNNLSQGFIAGSSSEWMGENGEGTCGEEIRAEMIDDMSKRHFPMCMKTLHDRLQRDNHLKHFGRLQYGLFLKVLGLSIEEAVAFWRKSFSRITDDKFNKEYRYNIRHSYGLEGKRANYPAKNCLQIMAPGSGEYGCPYKTYNPDNLQSALLSTYSHQGLKAADLPDIMQLVNANSFHTACTRVFEITHSSCGVKKGDGVNGEHVTHPNQYAAHSRELYKATKGAAESEDVAMGP</sequence>
<comment type="cofactor">
    <cofactor evidence="9">
        <name>[4Fe-4S] cluster</name>
        <dbReference type="ChEBI" id="CHEBI:49883"/>
    </cofactor>
    <text evidence="9">Binds 1 [4Fe-4S] cluster.</text>
</comment>
<evidence type="ECO:0000256" key="10">
    <source>
        <dbReference type="PIRSR" id="PIRSR009449-1"/>
    </source>
</evidence>
<evidence type="ECO:0000256" key="8">
    <source>
        <dbReference type="ARBA" id="ARBA00023125"/>
    </source>
</evidence>
<dbReference type="OrthoDB" id="421393at2759"/>
<keyword evidence="8 9" id="KW-0238">DNA-binding</keyword>
<dbReference type="GO" id="GO:0003677">
    <property type="term" value="F:DNA binding"/>
    <property type="evidence" value="ECO:0007669"/>
    <property type="project" value="UniProtKB-UniRule"/>
</dbReference>
<reference evidence="12 13" key="1">
    <citation type="journal article" date="2019" name="Nat. Ecol. Evol.">
        <title>Megaphylogeny resolves global patterns of mushroom evolution.</title>
        <authorList>
            <person name="Varga T."/>
            <person name="Krizsan K."/>
            <person name="Foldi C."/>
            <person name="Dima B."/>
            <person name="Sanchez-Garcia M."/>
            <person name="Sanchez-Ramirez S."/>
            <person name="Szollosi G.J."/>
            <person name="Szarkandi J.G."/>
            <person name="Papp V."/>
            <person name="Albert L."/>
            <person name="Andreopoulos W."/>
            <person name="Angelini C."/>
            <person name="Antonin V."/>
            <person name="Barry K.W."/>
            <person name="Bougher N.L."/>
            <person name="Buchanan P."/>
            <person name="Buyck B."/>
            <person name="Bense V."/>
            <person name="Catcheside P."/>
            <person name="Chovatia M."/>
            <person name="Cooper J."/>
            <person name="Damon W."/>
            <person name="Desjardin D."/>
            <person name="Finy P."/>
            <person name="Geml J."/>
            <person name="Haridas S."/>
            <person name="Hughes K."/>
            <person name="Justo A."/>
            <person name="Karasinski D."/>
            <person name="Kautmanova I."/>
            <person name="Kiss B."/>
            <person name="Kocsube S."/>
            <person name="Kotiranta H."/>
            <person name="LaButti K.M."/>
            <person name="Lechner B.E."/>
            <person name="Liimatainen K."/>
            <person name="Lipzen A."/>
            <person name="Lukacs Z."/>
            <person name="Mihaltcheva S."/>
            <person name="Morgado L.N."/>
            <person name="Niskanen T."/>
            <person name="Noordeloos M.E."/>
            <person name="Ohm R.A."/>
            <person name="Ortiz-Santana B."/>
            <person name="Ovrebo C."/>
            <person name="Racz N."/>
            <person name="Riley R."/>
            <person name="Savchenko A."/>
            <person name="Shiryaev A."/>
            <person name="Soop K."/>
            <person name="Spirin V."/>
            <person name="Szebenyi C."/>
            <person name="Tomsovsky M."/>
            <person name="Tulloss R.E."/>
            <person name="Uehling J."/>
            <person name="Grigoriev I.V."/>
            <person name="Vagvolgyi C."/>
            <person name="Papp T."/>
            <person name="Martin F.M."/>
            <person name="Miettinen O."/>
            <person name="Hibbett D.S."/>
            <person name="Nagy L.G."/>
        </authorList>
    </citation>
    <scope>NUCLEOTIDE SEQUENCE [LARGE SCALE GENOMIC DNA]</scope>
    <source>
        <strain evidence="12 13">FP101781</strain>
    </source>
</reference>
<evidence type="ECO:0000256" key="6">
    <source>
        <dbReference type="ARBA" id="ARBA00023004"/>
    </source>
</evidence>
<dbReference type="GO" id="GO:0006270">
    <property type="term" value="P:DNA replication initiation"/>
    <property type="evidence" value="ECO:0007669"/>
    <property type="project" value="TreeGrafter"/>
</dbReference>
<dbReference type="InterPro" id="IPR058560">
    <property type="entry name" value="DNA_primase_C"/>
</dbReference>
<evidence type="ECO:0000256" key="3">
    <source>
        <dbReference type="ARBA" id="ARBA00022515"/>
    </source>
</evidence>
<dbReference type="PANTHER" id="PTHR10537:SF3">
    <property type="entry name" value="DNA PRIMASE LARGE SUBUNIT"/>
    <property type="match status" value="1"/>
</dbReference>
<evidence type="ECO:0000256" key="5">
    <source>
        <dbReference type="ARBA" id="ARBA00022723"/>
    </source>
</evidence>
<comment type="caution">
    <text evidence="12">The sequence shown here is derived from an EMBL/GenBank/DDBJ whole genome shotgun (WGS) entry which is preliminary data.</text>
</comment>
<evidence type="ECO:0000256" key="9">
    <source>
        <dbReference type="PIRNR" id="PIRNR009449"/>
    </source>
</evidence>
<dbReference type="GO" id="GO:0046872">
    <property type="term" value="F:metal ion binding"/>
    <property type="evidence" value="ECO:0007669"/>
    <property type="project" value="UniProtKB-UniRule"/>
</dbReference>
<feature type="domain" description="DNA primase large subunit C-terminal" evidence="11">
    <location>
        <begin position="296"/>
        <end position="470"/>
    </location>
</feature>